<keyword evidence="3" id="KW-1185">Reference proteome</keyword>
<organism evidence="2 3">
    <name type="scientific">Athelia psychrophila</name>
    <dbReference type="NCBI Taxonomy" id="1759441"/>
    <lineage>
        <taxon>Eukaryota</taxon>
        <taxon>Fungi</taxon>
        <taxon>Dikarya</taxon>
        <taxon>Basidiomycota</taxon>
        <taxon>Agaricomycotina</taxon>
        <taxon>Agaricomycetes</taxon>
        <taxon>Agaricomycetidae</taxon>
        <taxon>Atheliales</taxon>
        <taxon>Atheliaceae</taxon>
        <taxon>Athelia</taxon>
    </lineage>
</organism>
<gene>
    <name evidence="1" type="ORF">FIBSPDRAFT_856512</name>
    <name evidence="2" type="ORF">FIBSPDRAFT_856518</name>
</gene>
<evidence type="ECO:0000313" key="3">
    <source>
        <dbReference type="Proteomes" id="UP000076532"/>
    </source>
</evidence>
<reference evidence="2 3" key="1">
    <citation type="journal article" date="2016" name="Mol. Biol. Evol.">
        <title>Comparative Genomics of Early-Diverging Mushroom-Forming Fungi Provides Insights into the Origins of Lignocellulose Decay Capabilities.</title>
        <authorList>
            <person name="Nagy L.G."/>
            <person name="Riley R."/>
            <person name="Tritt A."/>
            <person name="Adam C."/>
            <person name="Daum C."/>
            <person name="Floudas D."/>
            <person name="Sun H."/>
            <person name="Yadav J.S."/>
            <person name="Pangilinan J."/>
            <person name="Larsson K.H."/>
            <person name="Matsuura K."/>
            <person name="Barry K."/>
            <person name="Labutti K."/>
            <person name="Kuo R."/>
            <person name="Ohm R.A."/>
            <person name="Bhattacharya S.S."/>
            <person name="Shirouzu T."/>
            <person name="Yoshinaga Y."/>
            <person name="Martin F.M."/>
            <person name="Grigoriev I.V."/>
            <person name="Hibbett D.S."/>
        </authorList>
    </citation>
    <scope>NUCLEOTIDE SEQUENCE [LARGE SCALE GENOMIC DNA]</scope>
    <source>
        <strain evidence="2 3">CBS 109695</strain>
    </source>
</reference>
<protein>
    <submittedName>
        <fullName evidence="2">Uncharacterized protein</fullName>
    </submittedName>
</protein>
<evidence type="ECO:0000313" key="2">
    <source>
        <dbReference type="EMBL" id="KZP24751.1"/>
    </source>
</evidence>
<dbReference type="AlphaFoldDB" id="A0A166N8D5"/>
<accession>A0A166N8D5</accession>
<dbReference type="Proteomes" id="UP000076532">
    <property type="component" value="Unassembled WGS sequence"/>
</dbReference>
<sequence length="60" mass="6595">MHFTGQSIPTHDLKETVTDPTAVYNIGKPRAALVGNGRRFASDACHRHPRRHMGSPAARC</sequence>
<name>A0A166N8D5_9AGAM</name>
<dbReference type="EMBL" id="KV417524">
    <property type="protein sequence ID" value="KZP24751.1"/>
    <property type="molecule type" value="Genomic_DNA"/>
</dbReference>
<proteinExistence type="predicted"/>
<dbReference type="EMBL" id="KV417524">
    <property type="protein sequence ID" value="KZP24745.1"/>
    <property type="molecule type" value="Genomic_DNA"/>
</dbReference>
<evidence type="ECO:0000313" key="1">
    <source>
        <dbReference type="EMBL" id="KZP24745.1"/>
    </source>
</evidence>